<dbReference type="Pfam" id="PF06634">
    <property type="entry name" value="DUF1156"/>
    <property type="match status" value="1"/>
</dbReference>
<accession>A0ABS0B3B5</accession>
<proteinExistence type="predicted"/>
<keyword evidence="3" id="KW-1185">Reference proteome</keyword>
<dbReference type="InterPro" id="IPR009537">
    <property type="entry name" value="DUF1156"/>
</dbReference>
<dbReference type="Proteomes" id="UP001429984">
    <property type="component" value="Unassembled WGS sequence"/>
</dbReference>
<organism evidence="2 3">
    <name type="scientific">Lysobacter niastensis</name>
    <dbReference type="NCBI Taxonomy" id="380629"/>
    <lineage>
        <taxon>Bacteria</taxon>
        <taxon>Pseudomonadati</taxon>
        <taxon>Pseudomonadota</taxon>
        <taxon>Gammaproteobacteria</taxon>
        <taxon>Lysobacterales</taxon>
        <taxon>Lysobacteraceae</taxon>
        <taxon>Lysobacter</taxon>
    </lineage>
</organism>
<feature type="domain" description="DUF1156" evidence="1">
    <location>
        <begin position="14"/>
        <end position="89"/>
    </location>
</feature>
<evidence type="ECO:0000313" key="2">
    <source>
        <dbReference type="EMBL" id="MBF6022966.1"/>
    </source>
</evidence>
<sequence length="981" mass="108029">MTTIKTPKKLIEVALPLDAINVAAAREKSIRHGHPSTLHLWWARRPLAAARAVIFAQMVNDPGYQQGGGFRYGVNKEKAQLERERLFKIIEDLVRWENTNNEEVLERARAEIRRSWREVCELNKGHPQATELFNPDQMPGFHDPFAGGGALPLEAQRLGLESHASDLNPVAVMINKAMIEIPPRFTGRAPVGPEVAVEKASRKKATRDVFEDWSGARGMAEDVRRYGSWMRAEAEQRIGHLYPQIEVTTQMIVERPELAPLLGQKLTVVAWLWARTVKSPNPVYCNVEVPLASSFILSKMKDNEAYVQPVVEGDQYRFTVRVGEPPASAENGTKLARGANFRCLLSESPIEPGYIKAEGLAGRLGARLMAIVAEGSRGRIYLEPSEEHEAIARSAEPTWRPETALPDDPRNFWTLSYGLEKWGDLFTPRQLVALNTFSDLVGEAIAKAKADAIARGMPDDGRTLDQGGSGATAYAQAVGVYLSFFLGKLADKGSTICTWDSGPASNKTASGRSARVATVRVTFGRQALPMTWDYAEVNFFSESVGSMDTVLKTLTTPLDYFPTKAVCGSASQFDAQRQGISQGKLVSTDPPYYDNIGYADLSDFFYVWLRRSLKPIYPGLFATVAVPKAEELVATPYRHGGKNSAEQFFLDGMTEALRNLAKHAHLAFPVTIYYAFKQSETKSESGTSSTGWETFLAAVLKAGFALTGTWPMRTEMGNRMIGSGTNALASSIVLVCRHRPADAATVSRREFIRELNAVLPEALDEMTRGGVNSPVAPVDLSQAIIGPGMAIFSRYAAVLEADGTPMHVRTALQLINRFLAEDDFDHDTQFCLHWFEQQGWAVGKFGEADVLARAKGTSVSGLQATGVVASSKGELRLLRWAELPRDWSPETDTRLPVWEALHHLIRVLNQDGESGAGVLLARMPARAEPVRALAYRLYTLCERKGWAEEARAYNELVTAWSAIEQAASEAGVIGLQTQLDI</sequence>
<name>A0ABS0B3B5_9GAMM</name>
<gene>
    <name evidence="2" type="ORF">IU514_02880</name>
</gene>
<evidence type="ECO:0000259" key="1">
    <source>
        <dbReference type="Pfam" id="PF06634"/>
    </source>
</evidence>
<dbReference type="SUPFAM" id="SSF53335">
    <property type="entry name" value="S-adenosyl-L-methionine-dependent methyltransferases"/>
    <property type="match status" value="1"/>
</dbReference>
<reference evidence="2 3" key="1">
    <citation type="submission" date="2020-11" db="EMBL/GenBank/DDBJ databases">
        <title>Draft Genome Sequence and Secondary Metabolite Biosynthetic Potential of the Lysobacter niastensis Type strain DSM 18481.</title>
        <authorList>
            <person name="Turrini P."/>
            <person name="Artuso I."/>
            <person name="Tescari M."/>
            <person name="Lugli G.A."/>
            <person name="Frangipani E."/>
            <person name="Ventura M."/>
            <person name="Visca P."/>
        </authorList>
    </citation>
    <scope>NUCLEOTIDE SEQUENCE [LARGE SCALE GENOMIC DNA]</scope>
    <source>
        <strain evidence="2 3">DSM 18481</strain>
    </source>
</reference>
<dbReference type="EMBL" id="JADLZT010000002">
    <property type="protein sequence ID" value="MBF6022966.1"/>
    <property type="molecule type" value="Genomic_DNA"/>
</dbReference>
<evidence type="ECO:0000313" key="3">
    <source>
        <dbReference type="Proteomes" id="UP001429984"/>
    </source>
</evidence>
<dbReference type="InterPro" id="IPR029063">
    <property type="entry name" value="SAM-dependent_MTases_sf"/>
</dbReference>
<dbReference type="RefSeq" id="WP_194929586.1">
    <property type="nucleotide sequence ID" value="NZ_JADLZT010000002.1"/>
</dbReference>
<comment type="caution">
    <text evidence="2">The sequence shown here is derived from an EMBL/GenBank/DDBJ whole genome shotgun (WGS) entry which is preliminary data.</text>
</comment>
<protein>
    <submittedName>
        <fullName evidence="2">DUF1156 domain-containing protein</fullName>
    </submittedName>
</protein>